<feature type="compositionally biased region" description="Polar residues" evidence="1">
    <location>
        <begin position="1"/>
        <end position="13"/>
    </location>
</feature>
<gene>
    <name evidence="2" type="ORF">EVAR_86697_1</name>
</gene>
<dbReference type="AlphaFoldDB" id="A0A4C1XVD9"/>
<feature type="region of interest" description="Disordered" evidence="1">
    <location>
        <begin position="77"/>
        <end position="128"/>
    </location>
</feature>
<protein>
    <submittedName>
        <fullName evidence="2">Uncharacterized protein</fullName>
    </submittedName>
</protein>
<name>A0A4C1XVD9_EUMVA</name>
<evidence type="ECO:0000313" key="3">
    <source>
        <dbReference type="Proteomes" id="UP000299102"/>
    </source>
</evidence>
<organism evidence="2 3">
    <name type="scientific">Eumeta variegata</name>
    <name type="common">Bagworm moth</name>
    <name type="synonym">Eumeta japonica</name>
    <dbReference type="NCBI Taxonomy" id="151549"/>
    <lineage>
        <taxon>Eukaryota</taxon>
        <taxon>Metazoa</taxon>
        <taxon>Ecdysozoa</taxon>
        <taxon>Arthropoda</taxon>
        <taxon>Hexapoda</taxon>
        <taxon>Insecta</taxon>
        <taxon>Pterygota</taxon>
        <taxon>Neoptera</taxon>
        <taxon>Endopterygota</taxon>
        <taxon>Lepidoptera</taxon>
        <taxon>Glossata</taxon>
        <taxon>Ditrysia</taxon>
        <taxon>Tineoidea</taxon>
        <taxon>Psychidae</taxon>
        <taxon>Oiketicinae</taxon>
        <taxon>Eumeta</taxon>
    </lineage>
</organism>
<sequence length="128" mass="14251">MTYSCPKNDSSSIGRLAASKPSRHPDKKESVLIIIFVRNPEAFAAVAPGRRYFRVCCLVTSVNIGIEQVAQALTNKQNEMSERHKGVGLNPRLITTHRSGRARAARDGHSRAGPRSHTHERRTLESDY</sequence>
<keyword evidence="3" id="KW-1185">Reference proteome</keyword>
<proteinExistence type="predicted"/>
<reference evidence="2 3" key="1">
    <citation type="journal article" date="2019" name="Commun. Biol.">
        <title>The bagworm genome reveals a unique fibroin gene that provides high tensile strength.</title>
        <authorList>
            <person name="Kono N."/>
            <person name="Nakamura H."/>
            <person name="Ohtoshi R."/>
            <person name="Tomita M."/>
            <person name="Numata K."/>
            <person name="Arakawa K."/>
        </authorList>
    </citation>
    <scope>NUCLEOTIDE SEQUENCE [LARGE SCALE GENOMIC DNA]</scope>
</reference>
<dbReference type="EMBL" id="BGZK01000994">
    <property type="protein sequence ID" value="GBP67871.1"/>
    <property type="molecule type" value="Genomic_DNA"/>
</dbReference>
<comment type="caution">
    <text evidence="2">The sequence shown here is derived from an EMBL/GenBank/DDBJ whole genome shotgun (WGS) entry which is preliminary data.</text>
</comment>
<feature type="region of interest" description="Disordered" evidence="1">
    <location>
        <begin position="1"/>
        <end position="27"/>
    </location>
</feature>
<evidence type="ECO:0000313" key="2">
    <source>
        <dbReference type="EMBL" id="GBP67871.1"/>
    </source>
</evidence>
<accession>A0A4C1XVD9</accession>
<dbReference type="Proteomes" id="UP000299102">
    <property type="component" value="Unassembled WGS sequence"/>
</dbReference>
<evidence type="ECO:0000256" key="1">
    <source>
        <dbReference type="SAM" id="MobiDB-lite"/>
    </source>
</evidence>